<dbReference type="InterPro" id="IPR039569">
    <property type="entry name" value="FAS1-like_DH_region"/>
</dbReference>
<dbReference type="CDD" id="cd03441">
    <property type="entry name" value="R_hydratase_like"/>
    <property type="match status" value="1"/>
</dbReference>
<dbReference type="Gene3D" id="3.10.129.10">
    <property type="entry name" value="Hotdog Thioesterase"/>
    <property type="match status" value="1"/>
</dbReference>
<dbReference type="EMBL" id="CP011971">
    <property type="protein sequence ID" value="AMN46750.1"/>
    <property type="molecule type" value="Genomic_DNA"/>
</dbReference>
<dbReference type="InterPro" id="IPR016709">
    <property type="entry name" value="HadA-like"/>
</dbReference>
<organism evidence="2 3">
    <name type="scientific">Steroidobacter denitrificans</name>
    <dbReference type="NCBI Taxonomy" id="465721"/>
    <lineage>
        <taxon>Bacteria</taxon>
        <taxon>Pseudomonadati</taxon>
        <taxon>Pseudomonadota</taxon>
        <taxon>Gammaproteobacteria</taxon>
        <taxon>Steroidobacterales</taxon>
        <taxon>Steroidobacteraceae</taxon>
        <taxon>Steroidobacter</taxon>
    </lineage>
</organism>
<protein>
    <recommendedName>
        <fullName evidence="1">FAS1-like dehydratase domain-containing protein</fullName>
    </recommendedName>
</protein>
<dbReference type="Proteomes" id="UP000070250">
    <property type="component" value="Chromosome"/>
</dbReference>
<keyword evidence="3" id="KW-1185">Reference proteome</keyword>
<reference evidence="2 3" key="1">
    <citation type="submission" date="2015-06" db="EMBL/GenBank/DDBJ databases">
        <title>A Comprehensive Approach to Explore the Metabolic and Phylogenetic Diversity of Bacterial Steroid Degradation in the Environment: Testosterone as an Example.</title>
        <authorList>
            <person name="Yang F.-C."/>
            <person name="Chen Y.-L."/>
            <person name="Yu C.-P."/>
            <person name="Tang S.-L."/>
            <person name="Wang P.-H."/>
            <person name="Ismail W."/>
            <person name="Wang C.-H."/>
            <person name="Yang C.-Y."/>
            <person name="Chiang Y.-R."/>
        </authorList>
    </citation>
    <scope>NUCLEOTIDE SEQUENCE [LARGE SCALE GENOMIC DNA]</scope>
    <source>
        <strain evidence="2 3">DSM 18526</strain>
    </source>
</reference>
<proteinExistence type="predicted"/>
<gene>
    <name evidence="2" type="ORF">ACG33_06490</name>
</gene>
<dbReference type="OrthoDB" id="3182121at2"/>
<evidence type="ECO:0000259" key="1">
    <source>
        <dbReference type="Pfam" id="PF13452"/>
    </source>
</evidence>
<dbReference type="InterPro" id="IPR029069">
    <property type="entry name" value="HotDog_dom_sf"/>
</dbReference>
<evidence type="ECO:0000313" key="2">
    <source>
        <dbReference type="EMBL" id="AMN46750.1"/>
    </source>
</evidence>
<evidence type="ECO:0000313" key="3">
    <source>
        <dbReference type="Proteomes" id="UP000070250"/>
    </source>
</evidence>
<dbReference type="KEGG" id="sdf:ACG33_06490"/>
<sequence>MVDIAQIGYRHPPHSVDVERGRLLFFARTIGETHPIFIDDEAAAAAGLPGLAAPPTYAFSLELDQPKPFAVLEALGVRLDRVLHGTQRFIYHVPICAGDRITLQSVVEDIYEKKDGAMAFIVMRTTATNQRGEIAVEMTKTVVVRQPGSGLRRRQ</sequence>
<dbReference type="PIRSF" id="PIRSF018072">
    <property type="entry name" value="UCP018072"/>
    <property type="match status" value="1"/>
</dbReference>
<accession>A0A127FAX3</accession>
<dbReference type="SUPFAM" id="SSF54637">
    <property type="entry name" value="Thioesterase/thiol ester dehydrase-isomerase"/>
    <property type="match status" value="1"/>
</dbReference>
<feature type="domain" description="FAS1-like dehydratase" evidence="1">
    <location>
        <begin position="5"/>
        <end position="137"/>
    </location>
</feature>
<dbReference type="STRING" id="465721.ACG33_06490"/>
<dbReference type="Pfam" id="PF13452">
    <property type="entry name" value="FAS1_DH_region"/>
    <property type="match status" value="1"/>
</dbReference>
<dbReference type="AlphaFoldDB" id="A0A127FAX3"/>
<name>A0A127FAX3_STEDE</name>